<dbReference type="GO" id="GO:0009307">
    <property type="term" value="P:DNA restriction-modification system"/>
    <property type="evidence" value="ECO:0007669"/>
    <property type="project" value="InterPro"/>
</dbReference>
<dbReference type="InterPro" id="IPR029063">
    <property type="entry name" value="SAM-dependent_MTases_sf"/>
</dbReference>
<dbReference type="SUPFAM" id="SSF53335">
    <property type="entry name" value="S-adenosyl-L-methionine-dependent methyltransferases"/>
    <property type="match status" value="1"/>
</dbReference>
<gene>
    <name evidence="4" type="ORF">MBAV_005552</name>
</gene>
<evidence type="ECO:0000313" key="4">
    <source>
        <dbReference type="EMBL" id="KJU82255.1"/>
    </source>
</evidence>
<dbReference type="PRINTS" id="PR00505">
    <property type="entry name" value="D12N6MTFRASE"/>
</dbReference>
<proteinExistence type="predicted"/>
<dbReference type="GO" id="GO:0043565">
    <property type="term" value="F:sequence-specific DNA binding"/>
    <property type="evidence" value="ECO:0007669"/>
    <property type="project" value="TreeGrafter"/>
</dbReference>
<dbReference type="AlphaFoldDB" id="A0A0F3GJZ8"/>
<accession>A0A0F3GJZ8</accession>
<keyword evidence="5" id="KW-1185">Reference proteome</keyword>
<dbReference type="EMBL" id="LACI01002380">
    <property type="protein sequence ID" value="KJU82255.1"/>
    <property type="molecule type" value="Genomic_DNA"/>
</dbReference>
<evidence type="ECO:0000256" key="1">
    <source>
        <dbReference type="ARBA" id="ARBA00022603"/>
    </source>
</evidence>
<reference evidence="4 5" key="1">
    <citation type="submission" date="2015-02" db="EMBL/GenBank/DDBJ databases">
        <title>Single-cell genomics of uncultivated deep-branching MTB reveals a conserved set of magnetosome genes.</title>
        <authorList>
            <person name="Kolinko S."/>
            <person name="Richter M."/>
            <person name="Glockner F.O."/>
            <person name="Brachmann A."/>
            <person name="Schuler D."/>
        </authorList>
    </citation>
    <scope>NUCLEOTIDE SEQUENCE [LARGE SCALE GENOMIC DNA]</scope>
    <source>
        <strain evidence="4">TM-1</strain>
    </source>
</reference>
<dbReference type="GO" id="GO:1904047">
    <property type="term" value="F:S-adenosyl-L-methionine binding"/>
    <property type="evidence" value="ECO:0007669"/>
    <property type="project" value="TreeGrafter"/>
</dbReference>
<dbReference type="Gene3D" id="3.40.50.150">
    <property type="entry name" value="Vaccinia Virus protein VP39"/>
    <property type="match status" value="2"/>
</dbReference>
<dbReference type="GO" id="GO:0032259">
    <property type="term" value="P:methylation"/>
    <property type="evidence" value="ECO:0007669"/>
    <property type="project" value="UniProtKB-KW"/>
</dbReference>
<dbReference type="EC" id="2.1.1.72" evidence="4"/>
<sequence length="293" mass="33697">MLFDLMPSPHPDKVINVAQVKQLSPFRYPGGKTWLVPWVKKWLLHLQKFDAVFIEPFAGGGITSLTVAHDKLASRCLMVEKDEDIAAVWQTIVYGNWQYLIDRILNFNLSCENAKQIIDAKPQTIEEKAFQTILKNRIYHGGILAAGSGMIKNGENSKGIHSRWYPETITKRIKAISLLKSYLEFINGDGFEIITEHLNNPNAIFFIDPPYTASKKKAGTRLYRYHKVDHEKLFSLMSGVRGSFMMTYDDSAEILDYCQQHNLQFVRVPMTGTHHRKLFELLICNDIRWFSIS</sequence>
<name>A0A0F3GJZ8_9BACT</name>
<protein>
    <submittedName>
        <fullName evidence="4">D12 class N6 adenine-specific DNA methyltransferase</fullName>
        <ecNumber evidence="4">2.1.1.72</ecNumber>
    </submittedName>
</protein>
<dbReference type="Pfam" id="PF02086">
    <property type="entry name" value="MethyltransfD12"/>
    <property type="match status" value="1"/>
</dbReference>
<evidence type="ECO:0000256" key="3">
    <source>
        <dbReference type="ARBA" id="ARBA00022691"/>
    </source>
</evidence>
<keyword evidence="2 4" id="KW-0808">Transferase</keyword>
<evidence type="ECO:0000313" key="5">
    <source>
        <dbReference type="Proteomes" id="UP000033423"/>
    </source>
</evidence>
<evidence type="ECO:0000256" key="2">
    <source>
        <dbReference type="ARBA" id="ARBA00022679"/>
    </source>
</evidence>
<dbReference type="Proteomes" id="UP000033423">
    <property type="component" value="Unassembled WGS sequence"/>
</dbReference>
<dbReference type="PANTHER" id="PTHR30481:SF2">
    <property type="entry name" value="SITE-SPECIFIC DNA-METHYLTRANSFERASE (ADENINE-SPECIFIC)"/>
    <property type="match status" value="1"/>
</dbReference>
<keyword evidence="3" id="KW-0949">S-adenosyl-L-methionine</keyword>
<organism evidence="4 5">
    <name type="scientific">Candidatus Magnetobacterium bavaricum</name>
    <dbReference type="NCBI Taxonomy" id="29290"/>
    <lineage>
        <taxon>Bacteria</taxon>
        <taxon>Pseudomonadati</taxon>
        <taxon>Nitrospirota</taxon>
        <taxon>Thermodesulfovibrionia</taxon>
        <taxon>Thermodesulfovibrionales</taxon>
        <taxon>Candidatus Magnetobacteriaceae</taxon>
        <taxon>Candidatus Magnetobacterium</taxon>
    </lineage>
</organism>
<keyword evidence="1 4" id="KW-0489">Methyltransferase</keyword>
<dbReference type="PANTHER" id="PTHR30481">
    <property type="entry name" value="DNA ADENINE METHYLASE"/>
    <property type="match status" value="1"/>
</dbReference>
<dbReference type="GO" id="GO:0009007">
    <property type="term" value="F:site-specific DNA-methyltransferase (adenine-specific) activity"/>
    <property type="evidence" value="ECO:0007669"/>
    <property type="project" value="UniProtKB-EC"/>
</dbReference>
<dbReference type="GO" id="GO:0006298">
    <property type="term" value="P:mismatch repair"/>
    <property type="evidence" value="ECO:0007669"/>
    <property type="project" value="TreeGrafter"/>
</dbReference>
<dbReference type="InterPro" id="IPR012327">
    <property type="entry name" value="MeTrfase_D12"/>
</dbReference>
<comment type="caution">
    <text evidence="4">The sequence shown here is derived from an EMBL/GenBank/DDBJ whole genome shotgun (WGS) entry which is preliminary data.</text>
</comment>